<keyword evidence="4" id="KW-1185">Reference proteome</keyword>
<evidence type="ECO:0000256" key="1">
    <source>
        <dbReference type="SAM" id="Coils"/>
    </source>
</evidence>
<evidence type="ECO:0000256" key="2">
    <source>
        <dbReference type="SAM" id="MobiDB-lite"/>
    </source>
</evidence>
<dbReference type="KEGG" id="aev:EI546_02675"/>
<sequence length="744" mass="87873">MSQEKLSPEDNENPSIENQQDSQTTSNETQPHQKLDTESVVDNGDTSGGEEVIEKPDTSSESASEVEPINNPVSEEQKNVEIDSPKAEETSEEKTDSNVSDNSMEKKYGDENVTTSEVESSEAQKVAFSEAKAPMTSEDSENAIDSEAPDEDEEEEVESSEDEEPEEDKEEQAQKDYSSLSKKELIAEFEQLLKSRKIQDIKPEAEEIRSEFNNKFNEELEQKKEEFLAEGGNIIDFHYTTPLKKEFNSLYFDYKEKRNNYYKNLKKDLQGNLTKRWELIEDLKSLLSAEENINTTYKHFKDIQEKWHLAGAIPRDKYNTVWNTYHHHVENFYDFLHLNREFRDLDFKHNLDAKLKLITRAEELAQENDINKAFRELQMLHKMWKEDIGPVAKEYRDEVWDKFSEATKVIHDKRQNQLAEMEKEFHANYEKKKEIVEALRKQTEEAQPSHQGWQNAIKVVQELRDEFFKTGRVPRTHNKEIWKSFKDATSAFNNQKNSFYKNQKKDQYSNLEKKRELIKIAEDNKDSEDFETTTPLMKKIQDDWKTIGHVPRRDSDKIWKQFKKACNHYFDRLNAEKNEANKEEMANFEAKQEMLNKLAAMELSGNHKDDVKNIKKHISEWKEIGRVPYNKRFIEQKFNKTLDGLFSKLDLGKKETELIKFDNKLNTLVNREDDRKLQNEHFFISKKIDETRDEIRQLENNLGFFHHVDENNPMVREVHNNIARHKEQLEVWKAKLSKIKEIRE</sequence>
<name>A0A410G095_9FLAO</name>
<dbReference type="EMBL" id="CP034951">
    <property type="protein sequence ID" value="QAA80698.1"/>
    <property type="molecule type" value="Genomic_DNA"/>
</dbReference>
<dbReference type="InterPro" id="IPR007139">
    <property type="entry name" value="DUF349"/>
</dbReference>
<dbReference type="AlphaFoldDB" id="A0A410G095"/>
<feature type="compositionally biased region" description="Basic and acidic residues" evidence="2">
    <location>
        <begin position="75"/>
        <end position="96"/>
    </location>
</feature>
<dbReference type="Proteomes" id="UP000285517">
    <property type="component" value="Chromosome"/>
</dbReference>
<feature type="compositionally biased region" description="Polar residues" evidence="2">
    <location>
        <begin position="13"/>
        <end position="30"/>
    </location>
</feature>
<evidence type="ECO:0000313" key="4">
    <source>
        <dbReference type="Proteomes" id="UP000285517"/>
    </source>
</evidence>
<proteinExistence type="predicted"/>
<accession>A0A410G095</accession>
<dbReference type="Pfam" id="PF03993">
    <property type="entry name" value="DUF349"/>
    <property type="match status" value="5"/>
</dbReference>
<feature type="coiled-coil region" evidence="1">
    <location>
        <begin position="681"/>
        <end position="742"/>
    </location>
</feature>
<dbReference type="RefSeq" id="WP_128249095.1">
    <property type="nucleotide sequence ID" value="NZ_CP034951.1"/>
</dbReference>
<feature type="compositionally biased region" description="Acidic residues" evidence="2">
    <location>
        <begin position="138"/>
        <end position="170"/>
    </location>
</feature>
<reference evidence="3 4" key="1">
    <citation type="submission" date="2019-01" db="EMBL/GenBank/DDBJ databases">
        <title>Complete genome sequencing of Aequorivita sp. H23M31.</title>
        <authorList>
            <person name="Bae J.-W."/>
        </authorList>
    </citation>
    <scope>NUCLEOTIDE SEQUENCE [LARGE SCALE GENOMIC DNA]</scope>
    <source>
        <strain evidence="3 4">H23M31</strain>
    </source>
</reference>
<dbReference type="OrthoDB" id="5422202at2"/>
<protein>
    <submittedName>
        <fullName evidence="3">DUF349 domain-containing protein</fullName>
    </submittedName>
</protein>
<feature type="region of interest" description="Disordered" evidence="2">
    <location>
        <begin position="1"/>
        <end position="180"/>
    </location>
</feature>
<evidence type="ECO:0000313" key="3">
    <source>
        <dbReference type="EMBL" id="QAA80698.1"/>
    </source>
</evidence>
<keyword evidence="1" id="KW-0175">Coiled coil</keyword>
<gene>
    <name evidence="3" type="ORF">EI546_02675</name>
</gene>
<organism evidence="3 4">
    <name type="scientific">Aequorivita ciconiae</name>
    <dbReference type="NCBI Taxonomy" id="2494375"/>
    <lineage>
        <taxon>Bacteria</taxon>
        <taxon>Pseudomonadati</taxon>
        <taxon>Bacteroidota</taxon>
        <taxon>Flavobacteriia</taxon>
        <taxon>Flavobacteriales</taxon>
        <taxon>Flavobacteriaceae</taxon>
        <taxon>Aequorivita</taxon>
    </lineage>
</organism>